<feature type="domain" description="N-acetyltransferase" evidence="1">
    <location>
        <begin position="22"/>
        <end position="188"/>
    </location>
</feature>
<gene>
    <name evidence="2" type="ORF">EHYA_09180</name>
</gene>
<name>A0A401Z3H3_9ACTN</name>
<dbReference type="Proteomes" id="UP000286931">
    <property type="component" value="Unassembled WGS sequence"/>
</dbReference>
<evidence type="ECO:0000313" key="2">
    <source>
        <dbReference type="EMBL" id="GCE01414.1"/>
    </source>
</evidence>
<comment type="caution">
    <text evidence="2">The sequence shown here is derived from an EMBL/GenBank/DDBJ whole genome shotgun (WGS) entry which is preliminary data.</text>
</comment>
<dbReference type="GO" id="GO:0016747">
    <property type="term" value="F:acyltransferase activity, transferring groups other than amino-acyl groups"/>
    <property type="evidence" value="ECO:0007669"/>
    <property type="project" value="InterPro"/>
</dbReference>
<dbReference type="SUPFAM" id="SSF55729">
    <property type="entry name" value="Acyl-CoA N-acyltransferases (Nat)"/>
    <property type="match status" value="1"/>
</dbReference>
<dbReference type="OrthoDB" id="3829771at2"/>
<organism evidence="2 3">
    <name type="scientific">Embleya hyalina</name>
    <dbReference type="NCBI Taxonomy" id="516124"/>
    <lineage>
        <taxon>Bacteria</taxon>
        <taxon>Bacillati</taxon>
        <taxon>Actinomycetota</taxon>
        <taxon>Actinomycetes</taxon>
        <taxon>Kitasatosporales</taxon>
        <taxon>Streptomycetaceae</taxon>
        <taxon>Embleya</taxon>
    </lineage>
</organism>
<dbReference type="RefSeq" id="WP_126643041.1">
    <property type="nucleotide sequence ID" value="NZ_BIFH01000048.1"/>
</dbReference>
<keyword evidence="3" id="KW-1185">Reference proteome</keyword>
<sequence length="191" mass="20756">MSAESSPAYVLPSRVEEVAPGIHLREWTDADPPSLIELFDEIEMARWTPLASPFDAEAARAFLADVRRTRAEQRAIQLAVTVDGGRPCGAVMLFIGDETGCDRAELAYGIGAGHRGLGLAAKSVRLMTEYAYHSVGVPEVVLRIPADNVASIGVARATGFVRTDAPPVVRDRRGLELTLDLWVHRPAEPER</sequence>
<reference evidence="2 3" key="1">
    <citation type="submission" date="2018-12" db="EMBL/GenBank/DDBJ databases">
        <title>Draft genome sequence of Embleya hyalina NBRC 13850T.</title>
        <authorList>
            <person name="Komaki H."/>
            <person name="Hosoyama A."/>
            <person name="Kimura A."/>
            <person name="Ichikawa N."/>
            <person name="Tamura T."/>
        </authorList>
    </citation>
    <scope>NUCLEOTIDE SEQUENCE [LARGE SCALE GENOMIC DNA]</scope>
    <source>
        <strain evidence="2 3">NBRC 13850</strain>
    </source>
</reference>
<evidence type="ECO:0000313" key="3">
    <source>
        <dbReference type="Proteomes" id="UP000286931"/>
    </source>
</evidence>
<keyword evidence="2" id="KW-0808">Transferase</keyword>
<proteinExistence type="predicted"/>
<evidence type="ECO:0000259" key="1">
    <source>
        <dbReference type="PROSITE" id="PS51186"/>
    </source>
</evidence>
<dbReference type="InterPro" id="IPR016181">
    <property type="entry name" value="Acyl_CoA_acyltransferase"/>
</dbReference>
<dbReference type="PROSITE" id="PS51186">
    <property type="entry name" value="GNAT"/>
    <property type="match status" value="1"/>
</dbReference>
<protein>
    <submittedName>
        <fullName evidence="2">Acetyltransferase</fullName>
    </submittedName>
</protein>
<dbReference type="PANTHER" id="PTHR43792">
    <property type="entry name" value="GNAT FAMILY, PUTATIVE (AFU_ORTHOLOGUE AFUA_3G00765)-RELATED-RELATED"/>
    <property type="match status" value="1"/>
</dbReference>
<dbReference type="EMBL" id="BIFH01000048">
    <property type="protein sequence ID" value="GCE01414.1"/>
    <property type="molecule type" value="Genomic_DNA"/>
</dbReference>
<dbReference type="InterPro" id="IPR051531">
    <property type="entry name" value="N-acetyltransferase"/>
</dbReference>
<accession>A0A401Z3H3</accession>
<dbReference type="InterPro" id="IPR000182">
    <property type="entry name" value="GNAT_dom"/>
</dbReference>
<dbReference type="Pfam" id="PF13302">
    <property type="entry name" value="Acetyltransf_3"/>
    <property type="match status" value="1"/>
</dbReference>
<dbReference type="Gene3D" id="3.40.630.30">
    <property type="match status" value="1"/>
</dbReference>
<dbReference type="AlphaFoldDB" id="A0A401Z3H3"/>